<dbReference type="InterPro" id="IPR036770">
    <property type="entry name" value="Ankyrin_rpt-contain_sf"/>
</dbReference>
<dbReference type="PANTHER" id="PTHR46586:SF3">
    <property type="entry name" value="ANKYRIN REPEAT-CONTAINING PROTEIN"/>
    <property type="match status" value="1"/>
</dbReference>
<evidence type="ECO:0000313" key="1">
    <source>
        <dbReference type="EMBL" id="EGZ06799.1"/>
    </source>
</evidence>
<dbReference type="PANTHER" id="PTHR46586">
    <property type="entry name" value="ANKYRIN REPEAT-CONTAINING PROTEIN"/>
    <property type="match status" value="1"/>
</dbReference>
<dbReference type="Pfam" id="PF12796">
    <property type="entry name" value="Ank_2"/>
    <property type="match status" value="1"/>
</dbReference>
<dbReference type="SMR" id="G5ABS4"/>
<evidence type="ECO:0000313" key="2">
    <source>
        <dbReference type="Proteomes" id="UP000002640"/>
    </source>
</evidence>
<reference evidence="1 2" key="1">
    <citation type="journal article" date="2006" name="Science">
        <title>Phytophthora genome sequences uncover evolutionary origins and mechanisms of pathogenesis.</title>
        <authorList>
            <person name="Tyler B.M."/>
            <person name="Tripathy S."/>
            <person name="Zhang X."/>
            <person name="Dehal P."/>
            <person name="Jiang R.H."/>
            <person name="Aerts A."/>
            <person name="Arredondo F.D."/>
            <person name="Baxter L."/>
            <person name="Bensasson D."/>
            <person name="Beynon J.L."/>
            <person name="Chapman J."/>
            <person name="Damasceno C.M."/>
            <person name="Dorrance A.E."/>
            <person name="Dou D."/>
            <person name="Dickerman A.W."/>
            <person name="Dubchak I.L."/>
            <person name="Garbelotto M."/>
            <person name="Gijzen M."/>
            <person name="Gordon S.G."/>
            <person name="Govers F."/>
            <person name="Grunwald N.J."/>
            <person name="Huang W."/>
            <person name="Ivors K.L."/>
            <person name="Jones R.W."/>
            <person name="Kamoun S."/>
            <person name="Krampis K."/>
            <person name="Lamour K.H."/>
            <person name="Lee M.K."/>
            <person name="McDonald W.H."/>
            <person name="Medina M."/>
            <person name="Meijer H.J."/>
            <person name="Nordberg E.K."/>
            <person name="Maclean D.J."/>
            <person name="Ospina-Giraldo M.D."/>
            <person name="Morris P.F."/>
            <person name="Phuntumart V."/>
            <person name="Putnam N.H."/>
            <person name="Rash S."/>
            <person name="Rose J.K."/>
            <person name="Sakihama Y."/>
            <person name="Salamov A.A."/>
            <person name="Savidor A."/>
            <person name="Scheuring C.F."/>
            <person name="Smith B.M."/>
            <person name="Sobral B.W."/>
            <person name="Terry A."/>
            <person name="Torto-Alalibo T.A."/>
            <person name="Win J."/>
            <person name="Xu Z."/>
            <person name="Zhang H."/>
            <person name="Grigoriev I.V."/>
            <person name="Rokhsar D.S."/>
            <person name="Boore J.L."/>
        </authorList>
    </citation>
    <scope>NUCLEOTIDE SEQUENCE [LARGE SCALE GENOMIC DNA]</scope>
    <source>
        <strain evidence="1 2">P6497</strain>
    </source>
</reference>
<dbReference type="AlphaFoldDB" id="G5ABS4"/>
<dbReference type="Gene3D" id="1.25.40.20">
    <property type="entry name" value="Ankyrin repeat-containing domain"/>
    <property type="match status" value="1"/>
</dbReference>
<dbReference type="KEGG" id="psoj:PHYSODRAFT_530006"/>
<sequence>VCRRWPSVEALPHAVELIRTFTEDISKRALTNLLERGEPSLFFQVLQAVDESKNLAHHEKLRQYRLAMYLIPSKMTLKQGKLEAMKELYRRYRNSVDDRTIQAASETPELPVLKWLHSCQPKMFKIFSWCEEKIFECASMEGRAEVVRWLVKLFPDAVRSLEFAAAGGHTDLTKWLMKHTKWATDSLEKWLHENRSEGCTTNAMNSAANRGHLDVVKWLHANRTEGCTSQAMEASFFCTGKGILSKETVDEAASHGCLEVVKFLHEHRVFEKGCTKSAMTKAAHHNHLDVIKWLRTNRRKTNTVQAMDAAATRGHLQVVKWLHENGQGGCTASALSLAADGGYLKIVKFLAANYSLDWSEKAIAYAQSHGHTETANWLHFHLGMKLLPFLRNPTVFYTGDGNKHPEVVQWYKDHYGNPRKRRFSD</sequence>
<dbReference type="InterPro" id="IPR052050">
    <property type="entry name" value="SecEffector_AnkRepeat"/>
</dbReference>
<keyword evidence="2" id="KW-1185">Reference proteome</keyword>
<dbReference type="EMBL" id="JH159163">
    <property type="protein sequence ID" value="EGZ06799.1"/>
    <property type="molecule type" value="Genomic_DNA"/>
</dbReference>
<gene>
    <name evidence="1" type="ORF">PHYSODRAFT_530006</name>
</gene>
<accession>G5ABS4</accession>
<dbReference type="RefSeq" id="XP_009537563.1">
    <property type="nucleotide sequence ID" value="XM_009539268.1"/>
</dbReference>
<organism evidence="1 2">
    <name type="scientific">Phytophthora sojae (strain P6497)</name>
    <name type="common">Soybean stem and root rot agent</name>
    <name type="synonym">Phytophthora megasperma f. sp. glycines</name>
    <dbReference type="NCBI Taxonomy" id="1094619"/>
    <lineage>
        <taxon>Eukaryota</taxon>
        <taxon>Sar</taxon>
        <taxon>Stramenopiles</taxon>
        <taxon>Oomycota</taxon>
        <taxon>Peronosporomycetes</taxon>
        <taxon>Peronosporales</taxon>
        <taxon>Peronosporaceae</taxon>
        <taxon>Phytophthora</taxon>
    </lineage>
</organism>
<dbReference type="InParanoid" id="G5ABS4"/>
<protein>
    <submittedName>
        <fullName evidence="1">Uncharacterized protein</fullName>
    </submittedName>
</protein>
<dbReference type="Pfam" id="PF13637">
    <property type="entry name" value="Ank_4"/>
    <property type="match status" value="1"/>
</dbReference>
<dbReference type="GeneID" id="20661439"/>
<dbReference type="InterPro" id="IPR002110">
    <property type="entry name" value="Ankyrin_rpt"/>
</dbReference>
<dbReference type="OMA" id="RQYRYAM"/>
<name>G5ABS4_PHYSP</name>
<feature type="non-terminal residue" evidence="1">
    <location>
        <position position="1"/>
    </location>
</feature>
<dbReference type="SUPFAM" id="SSF48403">
    <property type="entry name" value="Ankyrin repeat"/>
    <property type="match status" value="1"/>
</dbReference>
<dbReference type="Proteomes" id="UP000002640">
    <property type="component" value="Unassembled WGS sequence"/>
</dbReference>
<proteinExistence type="predicted"/>